<reference evidence="1 2" key="1">
    <citation type="submission" date="2019-05" db="EMBL/GenBank/DDBJ databases">
        <title>Another draft genome of Portunus trituberculatus and its Hox gene families provides insights of decapod evolution.</title>
        <authorList>
            <person name="Jeong J.-H."/>
            <person name="Song I."/>
            <person name="Kim S."/>
            <person name="Choi T."/>
            <person name="Kim D."/>
            <person name="Ryu S."/>
            <person name="Kim W."/>
        </authorList>
    </citation>
    <scope>NUCLEOTIDE SEQUENCE [LARGE SCALE GENOMIC DNA]</scope>
    <source>
        <tissue evidence="1">Muscle</tissue>
    </source>
</reference>
<evidence type="ECO:0000313" key="2">
    <source>
        <dbReference type="Proteomes" id="UP000324222"/>
    </source>
</evidence>
<dbReference type="AlphaFoldDB" id="A0A5B7JMM7"/>
<sequence>MYLPISNISIHLSTKALPSLPSRSPFRRLSTWASPPASTPAVTLYLNSAVASSPSWLPGTLTGPRRCRNNFLTASQLSSLKVSGLEEREKVL</sequence>
<evidence type="ECO:0000313" key="1">
    <source>
        <dbReference type="EMBL" id="MPC98050.1"/>
    </source>
</evidence>
<comment type="caution">
    <text evidence="1">The sequence shown here is derived from an EMBL/GenBank/DDBJ whole genome shotgun (WGS) entry which is preliminary data.</text>
</comment>
<name>A0A5B7JMM7_PORTR</name>
<organism evidence="1 2">
    <name type="scientific">Portunus trituberculatus</name>
    <name type="common">Swimming crab</name>
    <name type="synonym">Neptunus trituberculatus</name>
    <dbReference type="NCBI Taxonomy" id="210409"/>
    <lineage>
        <taxon>Eukaryota</taxon>
        <taxon>Metazoa</taxon>
        <taxon>Ecdysozoa</taxon>
        <taxon>Arthropoda</taxon>
        <taxon>Crustacea</taxon>
        <taxon>Multicrustacea</taxon>
        <taxon>Malacostraca</taxon>
        <taxon>Eumalacostraca</taxon>
        <taxon>Eucarida</taxon>
        <taxon>Decapoda</taxon>
        <taxon>Pleocyemata</taxon>
        <taxon>Brachyura</taxon>
        <taxon>Eubrachyura</taxon>
        <taxon>Portunoidea</taxon>
        <taxon>Portunidae</taxon>
        <taxon>Portuninae</taxon>
        <taxon>Portunus</taxon>
    </lineage>
</organism>
<gene>
    <name evidence="1" type="ORF">E2C01_093400</name>
</gene>
<keyword evidence="2" id="KW-1185">Reference proteome</keyword>
<accession>A0A5B7JMM7</accession>
<dbReference type="Proteomes" id="UP000324222">
    <property type="component" value="Unassembled WGS sequence"/>
</dbReference>
<protein>
    <submittedName>
        <fullName evidence="1">Uncharacterized protein</fullName>
    </submittedName>
</protein>
<proteinExistence type="predicted"/>
<dbReference type="EMBL" id="VSRR010112495">
    <property type="protein sequence ID" value="MPC98050.1"/>
    <property type="molecule type" value="Genomic_DNA"/>
</dbReference>